<evidence type="ECO:0000313" key="2">
    <source>
        <dbReference type="EMBL" id="MQL89859.1"/>
    </source>
</evidence>
<dbReference type="AlphaFoldDB" id="A0A843VEG8"/>
<feature type="region of interest" description="Disordered" evidence="1">
    <location>
        <begin position="58"/>
        <end position="97"/>
    </location>
</feature>
<reference evidence="2" key="1">
    <citation type="submission" date="2017-07" db="EMBL/GenBank/DDBJ databases">
        <title>Taro Niue Genome Assembly and Annotation.</title>
        <authorList>
            <person name="Atibalentja N."/>
            <person name="Keating K."/>
            <person name="Fields C.J."/>
        </authorList>
    </citation>
    <scope>NUCLEOTIDE SEQUENCE</scope>
    <source>
        <strain evidence="2">Niue_2</strain>
        <tissue evidence="2">Leaf</tissue>
    </source>
</reference>
<dbReference type="Proteomes" id="UP000652761">
    <property type="component" value="Unassembled WGS sequence"/>
</dbReference>
<dbReference type="EMBL" id="NMUH01001184">
    <property type="protein sequence ID" value="MQL89859.1"/>
    <property type="molecule type" value="Genomic_DNA"/>
</dbReference>
<name>A0A843VEG8_COLES</name>
<gene>
    <name evidence="2" type="ORF">Taro_022443</name>
</gene>
<evidence type="ECO:0000256" key="1">
    <source>
        <dbReference type="SAM" id="MobiDB-lite"/>
    </source>
</evidence>
<accession>A0A843VEG8</accession>
<dbReference type="OrthoDB" id="10590257at2759"/>
<sequence>MVSLPANIKFTVVSLRNFLDSTATSTTPARRFKYELSMVSHAITIFFSSPARSHLRSFQNPRGTVWRKNRTSSASSMALAKGTTGRPGERHPRSTPNTCLHVASKLSLRKMSCRSTADLSSAARARRGRSPLSTLSRLVAATNRRNPWSLMSACAALRWLFHESWSALKMPSPRMSNISRNSSPLG</sequence>
<evidence type="ECO:0000313" key="3">
    <source>
        <dbReference type="Proteomes" id="UP000652761"/>
    </source>
</evidence>
<comment type="caution">
    <text evidence="2">The sequence shown here is derived from an EMBL/GenBank/DDBJ whole genome shotgun (WGS) entry which is preliminary data.</text>
</comment>
<protein>
    <submittedName>
        <fullName evidence="2">Uncharacterized protein</fullName>
    </submittedName>
</protein>
<proteinExistence type="predicted"/>
<organism evidence="2 3">
    <name type="scientific">Colocasia esculenta</name>
    <name type="common">Wild taro</name>
    <name type="synonym">Arum esculentum</name>
    <dbReference type="NCBI Taxonomy" id="4460"/>
    <lineage>
        <taxon>Eukaryota</taxon>
        <taxon>Viridiplantae</taxon>
        <taxon>Streptophyta</taxon>
        <taxon>Embryophyta</taxon>
        <taxon>Tracheophyta</taxon>
        <taxon>Spermatophyta</taxon>
        <taxon>Magnoliopsida</taxon>
        <taxon>Liliopsida</taxon>
        <taxon>Araceae</taxon>
        <taxon>Aroideae</taxon>
        <taxon>Colocasieae</taxon>
        <taxon>Colocasia</taxon>
    </lineage>
</organism>
<keyword evidence="3" id="KW-1185">Reference proteome</keyword>